<feature type="region of interest" description="Disordered" evidence="1">
    <location>
        <begin position="16"/>
        <end position="42"/>
    </location>
</feature>
<dbReference type="Pfam" id="PF16537">
    <property type="entry name" value="T2SSB"/>
    <property type="match status" value="1"/>
</dbReference>
<feature type="compositionally biased region" description="Pro residues" evidence="1">
    <location>
        <begin position="113"/>
        <end position="123"/>
    </location>
</feature>
<dbReference type="GO" id="GO:0015627">
    <property type="term" value="C:type II protein secretion system complex"/>
    <property type="evidence" value="ECO:0007669"/>
    <property type="project" value="InterPro"/>
</dbReference>
<dbReference type="STRING" id="983917.RGE_08380"/>
<dbReference type="HOGENOM" id="CLU_084180_0_0_4"/>
<feature type="compositionally biased region" description="Low complexity" evidence="1">
    <location>
        <begin position="85"/>
        <end position="112"/>
    </location>
</feature>
<feature type="compositionally biased region" description="Low complexity" evidence="1">
    <location>
        <begin position="27"/>
        <end position="42"/>
    </location>
</feature>
<dbReference type="PATRIC" id="fig|983917.3.peg.818"/>
<evidence type="ECO:0000313" key="4">
    <source>
        <dbReference type="Proteomes" id="UP000007883"/>
    </source>
</evidence>
<evidence type="ECO:0000256" key="1">
    <source>
        <dbReference type="SAM" id="MobiDB-lite"/>
    </source>
</evidence>
<protein>
    <submittedName>
        <fullName evidence="3">Putative general secretion pathway protein B</fullName>
    </submittedName>
</protein>
<gene>
    <name evidence="3" type="ordered locus">RGE_08380</name>
</gene>
<accession>I0HME2</accession>
<proteinExistence type="predicted"/>
<dbReference type="AlphaFoldDB" id="I0HME2"/>
<evidence type="ECO:0000313" key="3">
    <source>
        <dbReference type="EMBL" id="BAL94179.1"/>
    </source>
</evidence>
<sequence>MSYILDALRRADAERERGAVPGLHSQPAAPAPAAATPAPRRGPWIAAGGAAALAAIGAGAWWGTQRPAAPAAPAATVAQAAPVPAATPAAPPTARLDTPPVAAPASAEAVPRVGPPRIVPPPAATTEAPRRVAPPAPAPVVAPARVAATAPGADRVIPIDQLSAEQRRSLPQLTIGGAIYSDQPAARMLLVGGQLLHEGDAAAPGVTLERIGPRSAVLRWRELRYEVPY</sequence>
<feature type="domain" description="Type II secretion system protein GspB C-terminal" evidence="2">
    <location>
        <begin position="170"/>
        <end position="228"/>
    </location>
</feature>
<dbReference type="eggNOG" id="ENOG5032S0S">
    <property type="taxonomic scope" value="Bacteria"/>
</dbReference>
<dbReference type="Proteomes" id="UP000007883">
    <property type="component" value="Chromosome"/>
</dbReference>
<organism evidence="3 4">
    <name type="scientific">Rubrivivax gelatinosus (strain NBRC 100245 / IL144)</name>
    <dbReference type="NCBI Taxonomy" id="983917"/>
    <lineage>
        <taxon>Bacteria</taxon>
        <taxon>Pseudomonadati</taxon>
        <taxon>Pseudomonadota</taxon>
        <taxon>Betaproteobacteria</taxon>
        <taxon>Burkholderiales</taxon>
        <taxon>Sphaerotilaceae</taxon>
        <taxon>Rubrivivax</taxon>
    </lineage>
</organism>
<evidence type="ECO:0000259" key="2">
    <source>
        <dbReference type="Pfam" id="PF16537"/>
    </source>
</evidence>
<dbReference type="RefSeq" id="WP_014427052.1">
    <property type="nucleotide sequence ID" value="NC_017075.1"/>
</dbReference>
<keyword evidence="4" id="KW-1185">Reference proteome</keyword>
<dbReference type="KEGG" id="rge:RGE_08380"/>
<dbReference type="EMBL" id="AP012320">
    <property type="protein sequence ID" value="BAL94179.1"/>
    <property type="molecule type" value="Genomic_DNA"/>
</dbReference>
<dbReference type="InterPro" id="IPR032389">
    <property type="entry name" value="GspB_C"/>
</dbReference>
<reference evidence="3 4" key="1">
    <citation type="journal article" date="2012" name="J. Bacteriol.">
        <title>Complete genome sequence of phototrophic betaproteobacterium Rubrivivax gelatinosus IL144.</title>
        <authorList>
            <person name="Nagashima S."/>
            <person name="Kamimura A."/>
            <person name="Shimizu T."/>
            <person name="Nakamura-isaki S."/>
            <person name="Aono E."/>
            <person name="Sakamoto K."/>
            <person name="Ichikawa N."/>
            <person name="Nakazawa H."/>
            <person name="Sekine M."/>
            <person name="Yamazaki S."/>
            <person name="Fujita N."/>
            <person name="Shimada K."/>
            <person name="Hanada S."/>
            <person name="Nagashima K.V.P."/>
        </authorList>
    </citation>
    <scope>NUCLEOTIDE SEQUENCE [LARGE SCALE GENOMIC DNA]</scope>
    <source>
        <strain evidence="4">NBRC 100245 / IL144</strain>
    </source>
</reference>
<feature type="region of interest" description="Disordered" evidence="1">
    <location>
        <begin position="85"/>
        <end position="137"/>
    </location>
</feature>
<name>I0HME2_RUBGI</name>